<evidence type="ECO:0000313" key="3">
    <source>
        <dbReference type="EMBL" id="WVW85719.1"/>
    </source>
</evidence>
<dbReference type="STRING" id="1296100.A0A1B9FXN6"/>
<reference evidence="3" key="2">
    <citation type="submission" date="2013-07" db="EMBL/GenBank/DDBJ databases">
        <authorList>
            <consortium name="The Broad Institute Genome Sequencing Platform"/>
            <person name="Cuomo C."/>
            <person name="Litvintseva A."/>
            <person name="Chen Y."/>
            <person name="Heitman J."/>
            <person name="Sun S."/>
            <person name="Springer D."/>
            <person name="Dromer F."/>
            <person name="Young S.K."/>
            <person name="Zeng Q."/>
            <person name="Gargeya S."/>
            <person name="Fitzgerald M."/>
            <person name="Abouelleil A."/>
            <person name="Alvarado L."/>
            <person name="Berlin A.M."/>
            <person name="Chapman S.B."/>
            <person name="Dewar J."/>
            <person name="Goldberg J."/>
            <person name="Griggs A."/>
            <person name="Gujja S."/>
            <person name="Hansen M."/>
            <person name="Howarth C."/>
            <person name="Imamovic A."/>
            <person name="Larimer J."/>
            <person name="McCowan C."/>
            <person name="Murphy C."/>
            <person name="Pearson M."/>
            <person name="Priest M."/>
            <person name="Roberts A."/>
            <person name="Saif S."/>
            <person name="Shea T."/>
            <person name="Sykes S."/>
            <person name="Wortman J."/>
            <person name="Nusbaum C."/>
            <person name="Birren B."/>
        </authorList>
    </citation>
    <scope>NUCLEOTIDE SEQUENCE</scope>
    <source>
        <strain evidence="3">CBS 10118</strain>
    </source>
</reference>
<proteinExistence type="predicted"/>
<evidence type="ECO:0000256" key="1">
    <source>
        <dbReference type="SAM" id="SignalP"/>
    </source>
</evidence>
<dbReference type="Proteomes" id="UP000092730">
    <property type="component" value="Chromosome 6"/>
</dbReference>
<dbReference type="PANTHER" id="PTHR48174:SF5">
    <property type="entry name" value="VACUOLAR PROTEIN SORTING-ASSOCIATED PROTEIN 62"/>
    <property type="match status" value="1"/>
</dbReference>
<dbReference type="EMBL" id="CP144546">
    <property type="protein sequence ID" value="WVW85719.1"/>
    <property type="molecule type" value="Genomic_DNA"/>
</dbReference>
<feature type="chain" id="PRO_5042334693" description="Vacuolar protein sorting-associated protein 62" evidence="1">
    <location>
        <begin position="20"/>
        <end position="494"/>
    </location>
</feature>
<sequence length="494" mass="56126">MTSAAALWCLSLLAGRVVSSPLGLNDQYQQPFSSPYTDSPVGQNNDMVILDLLAKYAPIFKLSELEAFFPSSVNYMFPHYNFTESPSGEIQHINHSLITRSHLDQLPSSGQGLFLSINEDHNPQPFLEEESEYLFGPYGRENETRYEDGRGRLEEEVYGFGVDRGGGIVDLWYWTFYPFNFGKPVGPFGILGNHVADWEHLRMRTVNGTAISADYTTHTGGRFSAGTYRWEDIEKIDGRPVAYVAAGSHGVGKLFKLVDITDDEGPIWDTKSHVVPAIYWNGPESRAKLRHNGDLSWLNYRGKWGNKGETDCWWHRIVGYCQVVDAPWGPNRGFGIPPECIIAPLTKEFSTYKFKFASNVLDWAKSHNIELVKIEQICTRPKTNPDDPDDPDDPDELDIDMEVYEDEVEGWMEVQNVKSIIGFRGSEKHSVTLNPCKGRRFAVRAYKLSLCLLNGRCLSTSNERKICTYDQNKRGHTFGSAVDLDDIDEWRWDY</sequence>
<dbReference type="VEuPathDB" id="FungiDB:I302_06504"/>
<organism evidence="2">
    <name type="scientific">Kwoniella bestiolae CBS 10118</name>
    <dbReference type="NCBI Taxonomy" id="1296100"/>
    <lineage>
        <taxon>Eukaryota</taxon>
        <taxon>Fungi</taxon>
        <taxon>Dikarya</taxon>
        <taxon>Basidiomycota</taxon>
        <taxon>Agaricomycotina</taxon>
        <taxon>Tremellomycetes</taxon>
        <taxon>Tremellales</taxon>
        <taxon>Cryptococcaceae</taxon>
        <taxon>Kwoniella</taxon>
    </lineage>
</organism>
<accession>A0A1B9FXN6</accession>
<dbReference type="GeneID" id="30210903"/>
<keyword evidence="1" id="KW-0732">Signal</keyword>
<dbReference type="RefSeq" id="XP_019044591.1">
    <property type="nucleotide sequence ID" value="XM_019193114.1"/>
</dbReference>
<feature type="signal peptide" evidence="1">
    <location>
        <begin position="1"/>
        <end position="19"/>
    </location>
</feature>
<evidence type="ECO:0000313" key="4">
    <source>
        <dbReference type="Proteomes" id="UP000092730"/>
    </source>
</evidence>
<dbReference type="AlphaFoldDB" id="A0A1B9FXN6"/>
<evidence type="ECO:0000313" key="2">
    <source>
        <dbReference type="EMBL" id="OCF23521.1"/>
    </source>
</evidence>
<dbReference type="EMBL" id="KI894023">
    <property type="protein sequence ID" value="OCF23521.1"/>
    <property type="molecule type" value="Genomic_DNA"/>
</dbReference>
<reference evidence="2" key="1">
    <citation type="submission" date="2013-07" db="EMBL/GenBank/DDBJ databases">
        <title>The Genome Sequence of Cryptococcus bestiolae CBS10118.</title>
        <authorList>
            <consortium name="The Broad Institute Genome Sequencing Platform"/>
            <person name="Cuomo C."/>
            <person name="Litvintseva A."/>
            <person name="Chen Y."/>
            <person name="Heitman J."/>
            <person name="Sun S."/>
            <person name="Springer D."/>
            <person name="Dromer F."/>
            <person name="Young S.K."/>
            <person name="Zeng Q."/>
            <person name="Gargeya S."/>
            <person name="Fitzgerald M."/>
            <person name="Abouelleil A."/>
            <person name="Alvarado L."/>
            <person name="Berlin A.M."/>
            <person name="Chapman S.B."/>
            <person name="Dewar J."/>
            <person name="Goldberg J."/>
            <person name="Griggs A."/>
            <person name="Gujja S."/>
            <person name="Hansen M."/>
            <person name="Howarth C."/>
            <person name="Imamovic A."/>
            <person name="Larimer J."/>
            <person name="McCowan C."/>
            <person name="Murphy C."/>
            <person name="Pearson M."/>
            <person name="Priest M."/>
            <person name="Roberts A."/>
            <person name="Saif S."/>
            <person name="Shea T."/>
            <person name="Sykes S."/>
            <person name="Wortman J."/>
            <person name="Nusbaum C."/>
            <person name="Birren B."/>
        </authorList>
    </citation>
    <scope>NUCLEOTIDE SEQUENCE [LARGE SCALE GENOMIC DNA]</scope>
    <source>
        <strain evidence="2">CBS 10118</strain>
    </source>
</reference>
<reference evidence="3" key="4">
    <citation type="submission" date="2024-02" db="EMBL/GenBank/DDBJ databases">
        <title>Comparative genomics of Cryptococcus and Kwoniella reveals pathogenesis evolution and contrasting modes of karyotype evolution via chromosome fusion or intercentromeric recombination.</title>
        <authorList>
            <person name="Coelho M.A."/>
            <person name="David-Palma M."/>
            <person name="Shea T."/>
            <person name="Bowers K."/>
            <person name="McGinley-Smith S."/>
            <person name="Mohammad A.W."/>
            <person name="Gnirke A."/>
            <person name="Yurkov A.M."/>
            <person name="Nowrousian M."/>
            <person name="Sun S."/>
            <person name="Cuomo C.A."/>
            <person name="Heitman J."/>
        </authorList>
    </citation>
    <scope>NUCLEOTIDE SEQUENCE</scope>
    <source>
        <strain evidence="3">CBS 10118</strain>
    </source>
</reference>
<dbReference type="KEGG" id="kbi:30210903"/>
<gene>
    <name evidence="2" type="ORF">I302_06504</name>
    <name evidence="3" type="ORF">I302_107757</name>
</gene>
<dbReference type="InterPro" id="IPR009291">
    <property type="entry name" value="Vps62"/>
</dbReference>
<dbReference type="PANTHER" id="PTHR48174">
    <property type="entry name" value="DUF946 FAMILY PROTEIN"/>
    <property type="match status" value="1"/>
</dbReference>
<protein>
    <recommendedName>
        <fullName evidence="5">Vacuolar protein sorting-associated protein 62</fullName>
    </recommendedName>
</protein>
<name>A0A1B9FXN6_9TREE</name>
<reference evidence="2" key="3">
    <citation type="submission" date="2014-01" db="EMBL/GenBank/DDBJ databases">
        <title>Evolution of pathogenesis and genome organization in the Tremellales.</title>
        <authorList>
            <person name="Cuomo C."/>
            <person name="Litvintseva A."/>
            <person name="Heitman J."/>
            <person name="Chen Y."/>
            <person name="Sun S."/>
            <person name="Springer D."/>
            <person name="Dromer F."/>
            <person name="Young S."/>
            <person name="Zeng Q."/>
            <person name="Chapman S."/>
            <person name="Gujja S."/>
            <person name="Saif S."/>
            <person name="Birren B."/>
        </authorList>
    </citation>
    <scope>NUCLEOTIDE SEQUENCE</scope>
    <source>
        <strain evidence="2">CBS 10118</strain>
    </source>
</reference>
<dbReference type="OrthoDB" id="188042at2759"/>
<dbReference type="Pfam" id="PF06101">
    <property type="entry name" value="Vps62"/>
    <property type="match status" value="1"/>
</dbReference>
<evidence type="ECO:0008006" key="5">
    <source>
        <dbReference type="Google" id="ProtNLM"/>
    </source>
</evidence>
<keyword evidence="4" id="KW-1185">Reference proteome</keyword>